<protein>
    <submittedName>
        <fullName evidence="1">Capsular biosynthesis protein</fullName>
    </submittedName>
</protein>
<evidence type="ECO:0000313" key="1">
    <source>
        <dbReference type="EMBL" id="MUK49051.1"/>
    </source>
</evidence>
<accession>A0A844P0Z5</accession>
<dbReference type="RefSeq" id="WP_155655658.1">
    <property type="nucleotide sequence ID" value="NZ_WOBN01000011.1"/>
</dbReference>
<sequence>MIVIPMAGLSSRFFKAGYTQPKYMLEAHGETLFAHAVLSFKAYFETQTFLFIVRDVYETPAFVVEECKKLGITSYKVIILNQETRGQAETVALGLSKTEQEKDEDLTIFNIDTFRPNFIFPELDKLGDGYLEVFRGTGDNWSFAKPESATSTKVILTTEKDPVSDLCSTGLYYFKTLNDFFFAYNSYLEKPVIEWAKGELYIAPLYNELITENRNIHYHLIERDEVIFCGVPSEYDDFKKSHNE</sequence>
<dbReference type="InterPro" id="IPR016873">
    <property type="entry name" value="Caps_polysacc_synth_BcbE_prd"/>
</dbReference>
<dbReference type="PIRSF" id="PIRSF028162">
    <property type="entry name" value="BcbE_prd"/>
    <property type="match status" value="1"/>
</dbReference>
<dbReference type="Gene3D" id="3.90.550.10">
    <property type="entry name" value="Spore Coat Polysaccharide Biosynthesis Protein SpsA, Chain A"/>
    <property type="match status" value="1"/>
</dbReference>
<name>A0A844P0Z5_ALIFS</name>
<organism evidence="1 2">
    <name type="scientific">Aliivibrio fischeri</name>
    <name type="common">Vibrio fischeri</name>
    <dbReference type="NCBI Taxonomy" id="668"/>
    <lineage>
        <taxon>Bacteria</taxon>
        <taxon>Pseudomonadati</taxon>
        <taxon>Pseudomonadota</taxon>
        <taxon>Gammaproteobacteria</taxon>
        <taxon>Vibrionales</taxon>
        <taxon>Vibrionaceae</taxon>
        <taxon>Aliivibrio</taxon>
    </lineage>
</organism>
<dbReference type="AlphaFoldDB" id="A0A844P0Z5"/>
<proteinExistence type="predicted"/>
<dbReference type="Proteomes" id="UP000448038">
    <property type="component" value="Unassembled WGS sequence"/>
</dbReference>
<gene>
    <name evidence="1" type="ORF">GNP88_07640</name>
</gene>
<dbReference type="EMBL" id="WOBN01000011">
    <property type="protein sequence ID" value="MUK49051.1"/>
    <property type="molecule type" value="Genomic_DNA"/>
</dbReference>
<dbReference type="SUPFAM" id="SSF53448">
    <property type="entry name" value="Nucleotide-diphospho-sugar transferases"/>
    <property type="match status" value="1"/>
</dbReference>
<dbReference type="CDD" id="cd04183">
    <property type="entry name" value="GT2_BcE_like"/>
    <property type="match status" value="1"/>
</dbReference>
<comment type="caution">
    <text evidence="1">The sequence shown here is derived from an EMBL/GenBank/DDBJ whole genome shotgun (WGS) entry which is preliminary data.</text>
</comment>
<dbReference type="InterPro" id="IPR029044">
    <property type="entry name" value="Nucleotide-diphossugar_trans"/>
</dbReference>
<evidence type="ECO:0000313" key="2">
    <source>
        <dbReference type="Proteomes" id="UP000448038"/>
    </source>
</evidence>
<reference evidence="1 2" key="1">
    <citation type="submission" date="2019-11" db="EMBL/GenBank/DDBJ databases">
        <title>Using colonization assays and comparative genomics to discover symbiosis behaviors and factors in Vibrio fischeri.</title>
        <authorList>
            <person name="Bongrand C."/>
            <person name="Moriano-Gutierrez S."/>
            <person name="Arevalo P."/>
            <person name="Mcfall-Ngai M."/>
            <person name="Visick K."/>
            <person name="Polz M.F."/>
            <person name="Ruby E.G."/>
        </authorList>
    </citation>
    <scope>NUCLEOTIDE SEQUENCE [LARGE SCALE GENOMIC DNA]</scope>
    <source>
        <strain evidence="2">emors.4.1</strain>
    </source>
</reference>